<reference evidence="2 3" key="1">
    <citation type="submission" date="2019-02" db="EMBL/GenBank/DDBJ databases">
        <title>Deep-cultivation of Planctomycetes and their phenomic and genomic characterization uncovers novel biology.</title>
        <authorList>
            <person name="Wiegand S."/>
            <person name="Jogler M."/>
            <person name="Boedeker C."/>
            <person name="Pinto D."/>
            <person name="Vollmers J."/>
            <person name="Rivas-Marin E."/>
            <person name="Kohn T."/>
            <person name="Peeters S.H."/>
            <person name="Heuer A."/>
            <person name="Rast P."/>
            <person name="Oberbeckmann S."/>
            <person name="Bunk B."/>
            <person name="Jeske O."/>
            <person name="Meyerdierks A."/>
            <person name="Storesund J.E."/>
            <person name="Kallscheuer N."/>
            <person name="Luecker S."/>
            <person name="Lage O.M."/>
            <person name="Pohl T."/>
            <person name="Merkel B.J."/>
            <person name="Hornburger P."/>
            <person name="Mueller R.-W."/>
            <person name="Bruemmer F."/>
            <person name="Labrenz M."/>
            <person name="Spormann A.M."/>
            <person name="Op den Camp H."/>
            <person name="Overmann J."/>
            <person name="Amann R."/>
            <person name="Jetten M.S.M."/>
            <person name="Mascher T."/>
            <person name="Medema M.H."/>
            <person name="Devos D.P."/>
            <person name="Kaster A.-K."/>
            <person name="Ovreas L."/>
            <person name="Rohde M."/>
            <person name="Galperin M.Y."/>
            <person name="Jogler C."/>
        </authorList>
    </citation>
    <scope>NUCLEOTIDE SEQUENCE [LARGE SCALE GENOMIC DNA]</scope>
    <source>
        <strain evidence="2 3">Spa11</strain>
    </source>
</reference>
<sequence length="330" mass="36603">MARGLALLAVGVGAYYGLELADQVLMDRLAGGRQDLVIEPIESPPAPSPPPPRVAASSEGPGNAYVRRAALMLEEHSTVGVRIDQHGWIDGEPVKASGQYYQLGAGGQRQFLLEQTGQLAGFPTRLLRVSDSRFMWTDLAWGDPSQPNRSVTRVDLRKVRRAVEGSEDEEDQPLSDDPSAWSRFGGLPMLLAGLDESFTFGQPWLMQFRNERVAAMVGRWRPERLKQLYGHEEVPPRTPNHVVIALSETTGFPVLVEYRDNKDPLSAEGLADKTLLTSSNRPLFKLDLGAPTFDEHLDSRLFSYRPTKDDWSDQTDREVRLAAQSAGVVR</sequence>
<dbReference type="RefSeq" id="WP_145113806.1">
    <property type="nucleotide sequence ID" value="NZ_CP036349.1"/>
</dbReference>
<protein>
    <submittedName>
        <fullName evidence="2">Uncharacterized protein</fullName>
    </submittedName>
</protein>
<accession>A0A518KAY7</accession>
<organism evidence="2 3">
    <name type="scientific">Botrimarina mediterranea</name>
    <dbReference type="NCBI Taxonomy" id="2528022"/>
    <lineage>
        <taxon>Bacteria</taxon>
        <taxon>Pseudomonadati</taxon>
        <taxon>Planctomycetota</taxon>
        <taxon>Planctomycetia</taxon>
        <taxon>Pirellulales</taxon>
        <taxon>Lacipirellulaceae</taxon>
        <taxon>Botrimarina</taxon>
    </lineage>
</organism>
<feature type="region of interest" description="Disordered" evidence="1">
    <location>
        <begin position="39"/>
        <end position="60"/>
    </location>
</feature>
<feature type="compositionally biased region" description="Pro residues" evidence="1">
    <location>
        <begin position="42"/>
        <end position="53"/>
    </location>
</feature>
<dbReference type="KEGG" id="bmei:Spa11_31570"/>
<dbReference type="AlphaFoldDB" id="A0A518KAY7"/>
<evidence type="ECO:0000256" key="1">
    <source>
        <dbReference type="SAM" id="MobiDB-lite"/>
    </source>
</evidence>
<proteinExistence type="predicted"/>
<evidence type="ECO:0000313" key="2">
    <source>
        <dbReference type="EMBL" id="QDV74948.1"/>
    </source>
</evidence>
<name>A0A518KAY7_9BACT</name>
<dbReference type="Proteomes" id="UP000316426">
    <property type="component" value="Chromosome"/>
</dbReference>
<keyword evidence="3" id="KW-1185">Reference proteome</keyword>
<evidence type="ECO:0000313" key="3">
    <source>
        <dbReference type="Proteomes" id="UP000316426"/>
    </source>
</evidence>
<dbReference type="EMBL" id="CP036349">
    <property type="protein sequence ID" value="QDV74948.1"/>
    <property type="molecule type" value="Genomic_DNA"/>
</dbReference>
<gene>
    <name evidence="2" type="ORF">Spa11_31570</name>
</gene>